<proteinExistence type="predicted"/>
<evidence type="ECO:0000313" key="3">
    <source>
        <dbReference type="Proteomes" id="UP000077824"/>
    </source>
</evidence>
<protein>
    <submittedName>
        <fullName evidence="2">Uncharacterized protein</fullName>
    </submittedName>
</protein>
<keyword evidence="3" id="KW-1185">Reference proteome</keyword>
<dbReference type="EMBL" id="CP015199">
    <property type="protein sequence ID" value="ANF50339.1"/>
    <property type="molecule type" value="Genomic_DNA"/>
</dbReference>
<dbReference type="AlphaFoldDB" id="A0A172XTI7"/>
<feature type="region of interest" description="Disordered" evidence="1">
    <location>
        <begin position="247"/>
        <end position="269"/>
    </location>
</feature>
<dbReference type="RefSeq" id="WP_066753173.1">
    <property type="nucleotide sequence ID" value="NZ_CP015199.1"/>
</dbReference>
<evidence type="ECO:0000256" key="1">
    <source>
        <dbReference type="SAM" id="MobiDB-lite"/>
    </source>
</evidence>
<name>A0A172XTI7_9FLAO</name>
<accession>A0A172XTI7</accession>
<gene>
    <name evidence="2" type="ORF">A0O34_07330</name>
</gene>
<evidence type="ECO:0000313" key="2">
    <source>
        <dbReference type="EMBL" id="ANF50339.1"/>
    </source>
</evidence>
<organism evidence="2 3">
    <name type="scientific">Chryseobacterium glaciei</name>
    <dbReference type="NCBI Taxonomy" id="1685010"/>
    <lineage>
        <taxon>Bacteria</taxon>
        <taxon>Pseudomonadati</taxon>
        <taxon>Bacteroidota</taxon>
        <taxon>Flavobacteriia</taxon>
        <taxon>Flavobacteriales</taxon>
        <taxon>Weeksellaceae</taxon>
        <taxon>Chryseobacterium group</taxon>
        <taxon>Chryseobacterium</taxon>
    </lineage>
</organism>
<dbReference type="Proteomes" id="UP000077824">
    <property type="component" value="Chromosome"/>
</dbReference>
<sequence length="269" mass="30495">MKRELPAVNIEGTEFLVDVNKLELRERDNPTNAISLFEMRDLGNHNGYAFDYSLTEKNIPSSFIRGETVTIGLPELVTLDPEGMSEKYGIPLEMFATRSDFDLMVDQTALKERLSGLLPIVDIAGHPFYVDLRMDMLRPKDDFLSGGIVFSKVEDYYVDGKEAYCIPYNPKKHEFQEIDFNSITEIPKDIIVVSVPHESVLDPIGYNRKHGFDELSNLKESNLKSHFRAGQVAWKDTGIDEAIRENKANSIKSETPNLGKPIKRKGPKL</sequence>
<dbReference type="STRING" id="1685010.A0O34_07330"/>
<dbReference type="OrthoDB" id="771660at2"/>
<dbReference type="KEGG" id="chh:A0O34_07330"/>
<reference evidence="2 3" key="1">
    <citation type="submission" date="2016-04" db="EMBL/GenBank/DDBJ databases">
        <title>Complete Genome Sequence of Chryseobacterium sp. IHBB 10212.</title>
        <authorList>
            <person name="Pal M."/>
            <person name="Swarnkar M.K."/>
            <person name="Kaushal K."/>
            <person name="Chhibber S."/>
            <person name="Singh A.K."/>
            <person name="Gulati A."/>
        </authorList>
    </citation>
    <scope>NUCLEOTIDE SEQUENCE [LARGE SCALE GENOMIC DNA]</scope>
    <source>
        <strain evidence="2 3">IHBB 10212</strain>
    </source>
</reference>